<dbReference type="SUPFAM" id="SSF100950">
    <property type="entry name" value="NagB/RpiA/CoA transferase-like"/>
    <property type="match status" value="1"/>
</dbReference>
<gene>
    <name evidence="1" type="ORF">L9Z73_22560</name>
</gene>
<dbReference type="PANTHER" id="PTHR43475">
    <property type="entry name" value="METHYLTHIORIBOSE-1-PHOSPHATE ISOMERASE"/>
    <property type="match status" value="1"/>
</dbReference>
<evidence type="ECO:0000313" key="2">
    <source>
        <dbReference type="Proteomes" id="UP001317085"/>
    </source>
</evidence>
<dbReference type="EMBL" id="JAKNRV010000286">
    <property type="protein sequence ID" value="MCK1787024.1"/>
    <property type="molecule type" value="Genomic_DNA"/>
</dbReference>
<dbReference type="GO" id="GO:0016853">
    <property type="term" value="F:isomerase activity"/>
    <property type="evidence" value="ECO:0007669"/>
    <property type="project" value="UniProtKB-KW"/>
</dbReference>
<dbReference type="Proteomes" id="UP001317085">
    <property type="component" value="Unassembled WGS sequence"/>
</dbReference>
<evidence type="ECO:0000313" key="1">
    <source>
        <dbReference type="EMBL" id="MCK1787024.1"/>
    </source>
</evidence>
<sequence length="70" mass="7595">MRDRLLAAEKVKAIDWRDGALHLLDQRVLPSRESWVTCTTVDEVATAIRSMVVRGASAIGISAAYGLVLA</sequence>
<comment type="caution">
    <text evidence="1">The sequence shown here is derived from an EMBL/GenBank/DDBJ whole genome shotgun (WGS) entry which is preliminary data.</text>
</comment>
<protein>
    <submittedName>
        <fullName evidence="1">S-methyl-5-thioribose-1-phosphate isomerase</fullName>
    </submittedName>
</protein>
<dbReference type="PANTHER" id="PTHR43475:SF1">
    <property type="entry name" value="METHYLTHIORIBOSE-1-PHOSPHATE ISOMERASE"/>
    <property type="match status" value="1"/>
</dbReference>
<dbReference type="InterPro" id="IPR027363">
    <property type="entry name" value="M1Pi_N"/>
</dbReference>
<keyword evidence="1" id="KW-0413">Isomerase</keyword>
<reference evidence="1 2" key="1">
    <citation type="submission" date="2022-02" db="EMBL/GenBank/DDBJ databases">
        <title>Comparative genomics of the first Antarctic Pseudomonas spp. capable of biotransforming 2,4,6-Trinitrotoluene.</title>
        <authorList>
            <person name="Cabrera M.A."/>
            <person name="Marquez S.L."/>
            <person name="Perez-Donoso J.M."/>
        </authorList>
    </citation>
    <scope>NUCLEOTIDE SEQUENCE [LARGE SCALE GENOMIC DNA]</scope>
    <source>
        <strain evidence="1 2">TNT11</strain>
    </source>
</reference>
<keyword evidence="2" id="KW-1185">Reference proteome</keyword>
<organism evidence="1 2">
    <name type="scientific">Pseudomonas emilianonis</name>
    <dbReference type="NCBI Taxonomy" id="2915812"/>
    <lineage>
        <taxon>Bacteria</taxon>
        <taxon>Pseudomonadati</taxon>
        <taxon>Pseudomonadota</taxon>
        <taxon>Gammaproteobacteria</taxon>
        <taxon>Pseudomonadales</taxon>
        <taxon>Pseudomonadaceae</taxon>
        <taxon>Pseudomonas</taxon>
    </lineage>
</organism>
<proteinExistence type="predicted"/>
<dbReference type="InterPro" id="IPR037171">
    <property type="entry name" value="NagB/RpiA_transferase-like"/>
</dbReference>
<dbReference type="Gene3D" id="1.20.120.420">
    <property type="entry name" value="translation initiation factor eif-2b, domain 1"/>
    <property type="match status" value="1"/>
</dbReference>
<accession>A0ABT0EMS2</accession>
<name>A0ABT0EMS2_9PSED</name>
<feature type="non-terminal residue" evidence="1">
    <location>
        <position position="70"/>
    </location>
</feature>